<dbReference type="Gene3D" id="2.170.130.10">
    <property type="entry name" value="TonB-dependent receptor, plug domain"/>
    <property type="match status" value="1"/>
</dbReference>
<evidence type="ECO:0000256" key="7">
    <source>
        <dbReference type="PROSITE-ProRule" id="PRU01360"/>
    </source>
</evidence>
<dbReference type="PROSITE" id="PS52016">
    <property type="entry name" value="TONB_DEPENDENT_REC_3"/>
    <property type="match status" value="1"/>
</dbReference>
<keyword evidence="4 7" id="KW-0812">Transmembrane</keyword>
<proteinExistence type="inferred from homology"/>
<dbReference type="InterPro" id="IPR036942">
    <property type="entry name" value="Beta-barrel_TonB_sf"/>
</dbReference>
<dbReference type="AlphaFoldDB" id="A0A1M6G9T2"/>
<dbReference type="RefSeq" id="WP_073316356.1">
    <property type="nucleotide sequence ID" value="NZ_FQYP01000005.1"/>
</dbReference>
<keyword evidence="3 7" id="KW-1134">Transmembrane beta strand</keyword>
<dbReference type="InterPro" id="IPR008969">
    <property type="entry name" value="CarboxyPept-like_regulatory"/>
</dbReference>
<dbReference type="GO" id="GO:0009279">
    <property type="term" value="C:cell outer membrane"/>
    <property type="evidence" value="ECO:0007669"/>
    <property type="project" value="UniProtKB-SubCell"/>
</dbReference>
<keyword evidence="9" id="KW-0675">Receptor</keyword>
<keyword evidence="10" id="KW-1185">Reference proteome</keyword>
<dbReference type="Pfam" id="PF13715">
    <property type="entry name" value="CarbopepD_reg_2"/>
    <property type="match status" value="1"/>
</dbReference>
<dbReference type="InterPro" id="IPR012910">
    <property type="entry name" value="Plug_dom"/>
</dbReference>
<name>A0A1M6G9T2_9FLAO</name>
<keyword evidence="2 7" id="KW-0813">Transport</keyword>
<dbReference type="Gene3D" id="3.55.50.30">
    <property type="match status" value="1"/>
</dbReference>
<evidence type="ECO:0000259" key="8">
    <source>
        <dbReference type="Pfam" id="PF07715"/>
    </source>
</evidence>
<evidence type="ECO:0000256" key="1">
    <source>
        <dbReference type="ARBA" id="ARBA00004571"/>
    </source>
</evidence>
<dbReference type="SUPFAM" id="SSF49464">
    <property type="entry name" value="Carboxypeptidase regulatory domain-like"/>
    <property type="match status" value="1"/>
</dbReference>
<dbReference type="OrthoDB" id="9803050at2"/>
<dbReference type="Pfam" id="PF07715">
    <property type="entry name" value="Plug"/>
    <property type="match status" value="1"/>
</dbReference>
<dbReference type="STRING" id="570521.SAMN04488508_105150"/>
<evidence type="ECO:0000256" key="2">
    <source>
        <dbReference type="ARBA" id="ARBA00022448"/>
    </source>
</evidence>
<reference evidence="10" key="1">
    <citation type="submission" date="2016-11" db="EMBL/GenBank/DDBJ databases">
        <authorList>
            <person name="Varghese N."/>
            <person name="Submissions S."/>
        </authorList>
    </citation>
    <scope>NUCLEOTIDE SEQUENCE [LARGE SCALE GENOMIC DNA]</scope>
    <source>
        <strain evidence="10">DSM 22623</strain>
    </source>
</reference>
<accession>A0A1M6G9T2</accession>
<dbReference type="InterPro" id="IPR039426">
    <property type="entry name" value="TonB-dep_rcpt-like"/>
</dbReference>
<evidence type="ECO:0000256" key="3">
    <source>
        <dbReference type="ARBA" id="ARBA00022452"/>
    </source>
</evidence>
<evidence type="ECO:0000313" key="10">
    <source>
        <dbReference type="Proteomes" id="UP000184432"/>
    </source>
</evidence>
<evidence type="ECO:0000256" key="5">
    <source>
        <dbReference type="ARBA" id="ARBA00023136"/>
    </source>
</evidence>
<dbReference type="Gene3D" id="2.60.40.1120">
    <property type="entry name" value="Carboxypeptidase-like, regulatory domain"/>
    <property type="match status" value="1"/>
</dbReference>
<keyword evidence="5 7" id="KW-0472">Membrane</keyword>
<evidence type="ECO:0000313" key="9">
    <source>
        <dbReference type="EMBL" id="SHJ06607.1"/>
    </source>
</evidence>
<evidence type="ECO:0000256" key="4">
    <source>
        <dbReference type="ARBA" id="ARBA00022692"/>
    </source>
</evidence>
<sequence length="918" mass="103964">MRKLLYTLIFLLYQVTFSQNQTTISVNFTDASIGEVIQEIEANSNYHFYFVEEWLGDKRVTGNYNNVPVQEVLNAIFKDTVLNYYLLDNNEIVLIRNNVIYDELPENFFGREKVVENTVTKRKKNINPSFYVEQKSSTRTETFRIGKEDINSTRERYSLSGYVTNFRTGRPIGNLAIVVSGTSIGTQTDKNGFYQIDLPPGQSILETSSVGIQDSRKRVIIYNDGELDFELDESLEQLDEVILEGKVSKNVTETITGAEKIDVEESKNIPLVLGERDVFKVATALPGISTAGEGSAGFNVRGGKSDQNLILVDDAVIYSPQHFFGIFSALNPFSIEDVTVYKGSIPAEYGGRLSSVFDIKLKDGDTKKFGGEASIGPVTGNVVLDIPVIKDKSALQIGGRGAYANYILRSLDDESLKDSEASFYDANVKYTHRFNDNNKLSATGYISRDDFSITSDSLYIYNNRLLSLKWDHTFNDNNKGSLVLYNSEYKFNIEFDGGANNNFDLGFSVQETEAKLKMNHAFNDKYSLDYGVSSKLYSIEPGRIDPFDEQSIVTPLAIPEERALESAAFISGKLDFTEKFSVDAGFRFSVFNALGEGVQRIYEDGRPRSEATLLETQEFDKNEVIETYTGPEARLSLRYLLRPDLSIKASFNNTFQYIHRLSNNTTVSPIDTWKLSDLNIEPQQANQYSLGLYKNFEDDLYELSIEGFYKESENILDFKTGAQILLNETIEAEVLQGEGEAYGVEFLLKKTKGKLNGWLGYTYSRSFIKLDSPFPEERVNNGDFFPSNFDKPHDFSMVANYKFTKRFSLSANFVYQTGRPVTFPVGNFFFNGSETVVFSDRNRFRIPDFYRLDLGFNIEGNHKKKKLAHSFWTISIYNVLGRNNPFSVFFVTEDGEVKSLQSSIFSIPVPSITYNFKF</sequence>
<dbReference type="InterPro" id="IPR037066">
    <property type="entry name" value="Plug_dom_sf"/>
</dbReference>
<gene>
    <name evidence="9" type="ORF">SAMN04488508_105150</name>
</gene>
<organism evidence="9 10">
    <name type="scientific">Aquimarina spongiae</name>
    <dbReference type="NCBI Taxonomy" id="570521"/>
    <lineage>
        <taxon>Bacteria</taxon>
        <taxon>Pseudomonadati</taxon>
        <taxon>Bacteroidota</taxon>
        <taxon>Flavobacteriia</taxon>
        <taxon>Flavobacteriales</taxon>
        <taxon>Flavobacteriaceae</taxon>
        <taxon>Aquimarina</taxon>
    </lineage>
</organism>
<dbReference type="SUPFAM" id="SSF56935">
    <property type="entry name" value="Porins"/>
    <property type="match status" value="1"/>
</dbReference>
<dbReference type="Proteomes" id="UP000184432">
    <property type="component" value="Unassembled WGS sequence"/>
</dbReference>
<evidence type="ECO:0000256" key="6">
    <source>
        <dbReference type="ARBA" id="ARBA00023237"/>
    </source>
</evidence>
<feature type="domain" description="TonB-dependent receptor plug" evidence="8">
    <location>
        <begin position="276"/>
        <end position="352"/>
    </location>
</feature>
<protein>
    <submittedName>
        <fullName evidence="9">Outer membrane receptor for ferrienterochelin and colicins</fullName>
    </submittedName>
</protein>
<dbReference type="EMBL" id="FQYP01000005">
    <property type="protein sequence ID" value="SHJ06607.1"/>
    <property type="molecule type" value="Genomic_DNA"/>
</dbReference>
<comment type="similarity">
    <text evidence="7">Belongs to the TonB-dependent receptor family.</text>
</comment>
<keyword evidence="6 7" id="KW-0998">Cell outer membrane</keyword>
<dbReference type="Gene3D" id="2.40.170.20">
    <property type="entry name" value="TonB-dependent receptor, beta-barrel domain"/>
    <property type="match status" value="1"/>
</dbReference>
<comment type="subcellular location">
    <subcellularLocation>
        <location evidence="1 7">Cell outer membrane</location>
        <topology evidence="1 7">Multi-pass membrane protein</topology>
    </subcellularLocation>
</comment>